<dbReference type="InterPro" id="IPR027159">
    <property type="entry name" value="CBP80"/>
</dbReference>
<dbReference type="GO" id="GO:0006406">
    <property type="term" value="P:mRNA export from nucleus"/>
    <property type="evidence" value="ECO:0007669"/>
    <property type="project" value="InterPro"/>
</dbReference>
<name>A0A177WVJ4_BATDL</name>
<dbReference type="PANTHER" id="PTHR12412:SF2">
    <property type="entry name" value="NUCLEAR CAP-BINDING PROTEIN SUBUNIT 1"/>
    <property type="match status" value="1"/>
</dbReference>
<dbReference type="InterPro" id="IPR015174">
    <property type="entry name" value="MIF4G-like_typ-2"/>
</dbReference>
<protein>
    <recommendedName>
        <fullName evidence="6">MIF4G domain-containing protein</fullName>
    </recommendedName>
</protein>
<gene>
    <name evidence="4" type="ORF">BDEG_26792</name>
</gene>
<dbReference type="AlphaFoldDB" id="A0A177WVJ4"/>
<dbReference type="InterPro" id="IPR016024">
    <property type="entry name" value="ARM-type_fold"/>
</dbReference>
<reference evidence="4 5" key="1">
    <citation type="submission" date="2006-10" db="EMBL/GenBank/DDBJ databases">
        <title>The Genome Sequence of Batrachochytrium dendrobatidis JEL423.</title>
        <authorList>
            <consortium name="The Broad Institute Genome Sequencing Platform"/>
            <person name="Birren B."/>
            <person name="Lander E."/>
            <person name="Galagan J."/>
            <person name="Cuomo C."/>
            <person name="Devon K."/>
            <person name="Jaffe D."/>
            <person name="Butler J."/>
            <person name="Alvarez P."/>
            <person name="Gnerre S."/>
            <person name="Grabherr M."/>
            <person name="Kleber M."/>
            <person name="Mauceli E."/>
            <person name="Brockman W."/>
            <person name="Young S."/>
            <person name="LaButti K."/>
            <person name="Sykes S."/>
            <person name="DeCaprio D."/>
            <person name="Crawford M."/>
            <person name="Koehrsen M."/>
            <person name="Engels R."/>
            <person name="Montgomery P."/>
            <person name="Pearson M."/>
            <person name="Howarth C."/>
            <person name="Larson L."/>
            <person name="White J."/>
            <person name="O'Leary S."/>
            <person name="Kodira C."/>
            <person name="Zeng Q."/>
            <person name="Yandava C."/>
            <person name="Alvarado L."/>
            <person name="Longcore J."/>
            <person name="James T."/>
        </authorList>
    </citation>
    <scope>NUCLEOTIDE SEQUENCE [LARGE SCALE GENOMIC DNA]</scope>
    <source>
        <strain evidence="4 5">JEL423</strain>
    </source>
</reference>
<dbReference type="GO" id="GO:0000184">
    <property type="term" value="P:nuclear-transcribed mRNA catabolic process, nonsense-mediated decay"/>
    <property type="evidence" value="ECO:0007669"/>
    <property type="project" value="TreeGrafter"/>
</dbReference>
<evidence type="ECO:0000259" key="2">
    <source>
        <dbReference type="Pfam" id="PF09088"/>
    </source>
</evidence>
<reference evidence="4 5" key="2">
    <citation type="submission" date="2016-05" db="EMBL/GenBank/DDBJ databases">
        <title>Lineage-specific infection strategies underlie the spectrum of fungal disease in amphibians.</title>
        <authorList>
            <person name="Cuomo C.A."/>
            <person name="Farrer R.A."/>
            <person name="James T."/>
            <person name="Longcore J."/>
            <person name="Birren B."/>
        </authorList>
    </citation>
    <scope>NUCLEOTIDE SEQUENCE [LARGE SCALE GENOMIC DNA]</scope>
    <source>
        <strain evidence="4 5">JEL423</strain>
    </source>
</reference>
<organism evidence="4 5">
    <name type="scientific">Batrachochytrium dendrobatidis (strain JEL423)</name>
    <dbReference type="NCBI Taxonomy" id="403673"/>
    <lineage>
        <taxon>Eukaryota</taxon>
        <taxon>Fungi</taxon>
        <taxon>Fungi incertae sedis</taxon>
        <taxon>Chytridiomycota</taxon>
        <taxon>Chytridiomycota incertae sedis</taxon>
        <taxon>Chytridiomycetes</taxon>
        <taxon>Rhizophydiales</taxon>
        <taxon>Rhizophydiales incertae sedis</taxon>
        <taxon>Batrachochytrium</taxon>
    </lineage>
</organism>
<dbReference type="InterPro" id="IPR015172">
    <property type="entry name" value="MIF4G-like_typ-1"/>
</dbReference>
<feature type="compositionally biased region" description="Low complexity" evidence="1">
    <location>
        <begin position="1"/>
        <end position="14"/>
    </location>
</feature>
<dbReference type="GO" id="GO:0005634">
    <property type="term" value="C:nucleus"/>
    <property type="evidence" value="ECO:0007669"/>
    <property type="project" value="TreeGrafter"/>
</dbReference>
<dbReference type="STRING" id="403673.A0A177WVJ4"/>
<dbReference type="SUPFAM" id="SSF48371">
    <property type="entry name" value="ARM repeat"/>
    <property type="match status" value="3"/>
</dbReference>
<dbReference type="GO" id="GO:0003729">
    <property type="term" value="F:mRNA binding"/>
    <property type="evidence" value="ECO:0007669"/>
    <property type="project" value="TreeGrafter"/>
</dbReference>
<dbReference type="Gene3D" id="1.25.40.180">
    <property type="match status" value="3"/>
</dbReference>
<dbReference type="GO" id="GO:0005846">
    <property type="term" value="C:nuclear cap binding complex"/>
    <property type="evidence" value="ECO:0007669"/>
    <property type="project" value="InterPro"/>
</dbReference>
<sequence length="826" mass="95322">MSSRQYSSYRNGRGSSRRQEYDEDYGMANPTYSAEQETTNRIVSILYQLGDKGDIKRSLELATPILEKEFYNHKAQFLEAFRICLIRVPHKIGIYATVTGLLNVRNFETAKEIVLFVSAALNTAFMEVHFRSVKLIVRYFAECVNSNVLLPEKFVSLLSDLFSVTTEPKVRQERSDAFLFVVLSTIPFVAARLNDRAPDQLNMIFNGIDARFLTRALHRSETGLVETFDALAMYSTKKLDLLWLQVQNLKSDNWKVPILNKVHEYFEDILSQGLQHDIPAVSIPSTLTSIKFNYQPKIWVFDDSLAIGETRWAHLPPTNNICRFILDDAITDLICIFSLNHKECSLLLLHLDVHLNKSYLSKYEYSFIESVIECLFTELLRFPKSQERIVYYETLIVDLCKDALDKVPIVFGRVIKTLFMRLDSEKTITDGMDVEGVRRLAELFAHHLSNFGFQWNWQAWDFVLQKDPLSAQFVFVRETLEHCVRLSYYDRIKNVIPENFEKHGLIFPQSAPSFDYKYETAEKCGDEGLFLLADLLNKSISVRADAATVEQILVKVEKYASGQTVEVEGKSITPGMTTGFSENAAREMLITCVMLQGSKSFSHILNVIERYLPLLQKCNETMEDRAHTLHVTAEFWKDNTQFTEIVIDKLTNYRIIDPQTVILWMFRPEFLDTQYSRFYMWGILRNTLIKVNLKAEQISRKLEDAKSNATSFSEISGDGIQALENAMEASLREKKETFVMVFQKYVELTSSKIRNCAAEGTDATSTSWWRWVVGFFREVSRAFKEDVEQIKNTVDVLIFTPDLDPNVVKLWNEFKNLSDIHSDYLA</sequence>
<dbReference type="VEuPathDB" id="FungiDB:BDEG_26792"/>
<dbReference type="EMBL" id="DS022310">
    <property type="protein sequence ID" value="OAJ43430.1"/>
    <property type="molecule type" value="Genomic_DNA"/>
</dbReference>
<proteinExistence type="predicted"/>
<dbReference type="Proteomes" id="UP000077115">
    <property type="component" value="Unassembled WGS sequence"/>
</dbReference>
<dbReference type="OrthoDB" id="10252707at2759"/>
<feature type="region of interest" description="Disordered" evidence="1">
    <location>
        <begin position="1"/>
        <end position="23"/>
    </location>
</feature>
<dbReference type="GO" id="GO:0000339">
    <property type="term" value="F:RNA cap binding"/>
    <property type="evidence" value="ECO:0007669"/>
    <property type="project" value="InterPro"/>
</dbReference>
<evidence type="ECO:0000256" key="1">
    <source>
        <dbReference type="SAM" id="MobiDB-lite"/>
    </source>
</evidence>
<evidence type="ECO:0008006" key="6">
    <source>
        <dbReference type="Google" id="ProtNLM"/>
    </source>
</evidence>
<evidence type="ECO:0000259" key="3">
    <source>
        <dbReference type="Pfam" id="PF09090"/>
    </source>
</evidence>
<feature type="domain" description="MIF4G-like type 1" evidence="2">
    <location>
        <begin position="316"/>
        <end position="498"/>
    </location>
</feature>
<dbReference type="Pfam" id="PF09090">
    <property type="entry name" value="MIF4G_like_2"/>
    <property type="match status" value="1"/>
</dbReference>
<feature type="domain" description="MIF4G-like type 2" evidence="3">
    <location>
        <begin position="537"/>
        <end position="784"/>
    </location>
</feature>
<dbReference type="eggNOG" id="KOG1104">
    <property type="taxonomic scope" value="Eukaryota"/>
</dbReference>
<dbReference type="PANTHER" id="PTHR12412">
    <property type="entry name" value="CAP BINDING PROTEIN"/>
    <property type="match status" value="1"/>
</dbReference>
<dbReference type="Pfam" id="PF09088">
    <property type="entry name" value="MIF4G_like"/>
    <property type="match status" value="1"/>
</dbReference>
<evidence type="ECO:0000313" key="5">
    <source>
        <dbReference type="Proteomes" id="UP000077115"/>
    </source>
</evidence>
<accession>A0A177WVJ4</accession>
<evidence type="ECO:0000313" key="4">
    <source>
        <dbReference type="EMBL" id="OAJ43430.1"/>
    </source>
</evidence>